<protein>
    <submittedName>
        <fullName evidence="1">Uncharacterized protein</fullName>
    </submittedName>
</protein>
<keyword evidence="2" id="KW-1185">Reference proteome</keyword>
<name>A0ACB9XXG8_CHAAC</name>
<organism evidence="1 2">
    <name type="scientific">Chaenocephalus aceratus</name>
    <name type="common">Blackfin icefish</name>
    <name type="synonym">Chaenichthys aceratus</name>
    <dbReference type="NCBI Taxonomy" id="36190"/>
    <lineage>
        <taxon>Eukaryota</taxon>
        <taxon>Metazoa</taxon>
        <taxon>Chordata</taxon>
        <taxon>Craniata</taxon>
        <taxon>Vertebrata</taxon>
        <taxon>Euteleostomi</taxon>
        <taxon>Actinopterygii</taxon>
        <taxon>Neopterygii</taxon>
        <taxon>Teleostei</taxon>
        <taxon>Neoteleostei</taxon>
        <taxon>Acanthomorphata</taxon>
        <taxon>Eupercaria</taxon>
        <taxon>Perciformes</taxon>
        <taxon>Notothenioidei</taxon>
        <taxon>Channichthyidae</taxon>
        <taxon>Chaenocephalus</taxon>
    </lineage>
</organism>
<sequence>GLLPQLCFSSTCETRGGRQGKEKSSGYKLFLLFNRQIDGNKGATERTTPKPPKAAMTVSEQVRSLVRRG</sequence>
<dbReference type="EMBL" id="CM043786">
    <property type="protein sequence ID" value="KAI4831519.1"/>
    <property type="molecule type" value="Genomic_DNA"/>
</dbReference>
<gene>
    <name evidence="1" type="ORF">KUCAC02_001058</name>
</gene>
<feature type="non-terminal residue" evidence="1">
    <location>
        <position position="69"/>
    </location>
</feature>
<feature type="non-terminal residue" evidence="1">
    <location>
        <position position="1"/>
    </location>
</feature>
<accession>A0ACB9XXG8</accession>
<dbReference type="Proteomes" id="UP001057452">
    <property type="component" value="Chromosome 2"/>
</dbReference>
<reference evidence="1" key="1">
    <citation type="submission" date="2022-05" db="EMBL/GenBank/DDBJ databases">
        <title>Chromosome-level genome of Chaenocephalus aceratus.</title>
        <authorList>
            <person name="Park H."/>
        </authorList>
    </citation>
    <scope>NUCLEOTIDE SEQUENCE</scope>
    <source>
        <strain evidence="1">KU_202001</strain>
    </source>
</reference>
<evidence type="ECO:0000313" key="2">
    <source>
        <dbReference type="Proteomes" id="UP001057452"/>
    </source>
</evidence>
<proteinExistence type="predicted"/>
<comment type="caution">
    <text evidence="1">The sequence shown here is derived from an EMBL/GenBank/DDBJ whole genome shotgun (WGS) entry which is preliminary data.</text>
</comment>
<evidence type="ECO:0000313" key="1">
    <source>
        <dbReference type="EMBL" id="KAI4831519.1"/>
    </source>
</evidence>